<feature type="transmembrane region" description="Helical" evidence="1">
    <location>
        <begin position="20"/>
        <end position="45"/>
    </location>
</feature>
<evidence type="ECO:0000256" key="1">
    <source>
        <dbReference type="SAM" id="Phobius"/>
    </source>
</evidence>
<feature type="transmembrane region" description="Helical" evidence="1">
    <location>
        <begin position="162"/>
        <end position="189"/>
    </location>
</feature>
<comment type="caution">
    <text evidence="2">The sequence shown here is derived from an EMBL/GenBank/DDBJ whole genome shotgun (WGS) entry which is preliminary data.</text>
</comment>
<name>A0AAW6HPW8_9MOLU</name>
<dbReference type="RefSeq" id="WP_272404090.1">
    <property type="nucleotide sequence ID" value="NZ_JAJHZN010000005.1"/>
</dbReference>
<dbReference type="AlphaFoldDB" id="A0AAW6HPW8"/>
<dbReference type="Proteomes" id="UP001216384">
    <property type="component" value="Unassembled WGS sequence"/>
</dbReference>
<keyword evidence="1" id="KW-0812">Transmembrane</keyword>
<feature type="transmembrane region" description="Helical" evidence="1">
    <location>
        <begin position="57"/>
        <end position="75"/>
    </location>
</feature>
<protein>
    <recommendedName>
        <fullName evidence="4">ZIP Zinc transporter</fullName>
    </recommendedName>
</protein>
<dbReference type="EMBL" id="JAJHZP010000015">
    <property type="protein sequence ID" value="MDC4183676.1"/>
    <property type="molecule type" value="Genomic_DNA"/>
</dbReference>
<evidence type="ECO:0000313" key="3">
    <source>
        <dbReference type="Proteomes" id="UP001216384"/>
    </source>
</evidence>
<sequence length="351" mass="39869">MNNSIFLTPSYFDGNQYLATFVNLLIYVAFLLTVPTILIFGLTFLKPKLSQNQQLNLYAFSSALLISIGMLGLLFEATESANVYVEQSLIHYETVYKNLIKIGMLVGGAVIGLTIVISFRFLYIHFTKQDHCNHSHNHSLHITNEHEDYQHKMKEHKPNIKAAWLVIILLLSHRTIDGFVLGGTVSLLTLDPSQINIGFIVSFNIHILIEVIIIHYRQIQFGEKKFRAALHNFYTTILIIPIMLIGAYVNPLLRQVGWILPIVNASGGVIITFMAIIELVPEFIHNKSMKTADWYKVLISFALGLVIAILILSFHEHTHETTSSYLSNQTKAVLSDPLLFNKLKQRFILSY</sequence>
<gene>
    <name evidence="2" type="ORF">LNO71_03455</name>
</gene>
<evidence type="ECO:0000313" key="2">
    <source>
        <dbReference type="EMBL" id="MDC4183676.1"/>
    </source>
</evidence>
<keyword evidence="1" id="KW-0472">Membrane</keyword>
<feature type="transmembrane region" description="Helical" evidence="1">
    <location>
        <begin position="255"/>
        <end position="277"/>
    </location>
</feature>
<feature type="transmembrane region" description="Helical" evidence="1">
    <location>
        <begin position="195"/>
        <end position="216"/>
    </location>
</feature>
<accession>A0AAW6HPW8</accession>
<feature type="transmembrane region" description="Helical" evidence="1">
    <location>
        <begin position="228"/>
        <end position="249"/>
    </location>
</feature>
<evidence type="ECO:0008006" key="4">
    <source>
        <dbReference type="Google" id="ProtNLM"/>
    </source>
</evidence>
<feature type="transmembrane region" description="Helical" evidence="1">
    <location>
        <begin position="297"/>
        <end position="315"/>
    </location>
</feature>
<reference evidence="2" key="1">
    <citation type="submission" date="2021-11" db="EMBL/GenBank/DDBJ databases">
        <title>Description of Mycoplasma bradburyaesp. nov.from sea birds: a tribute to a great mycoplasmologist.</title>
        <authorList>
            <person name="Ramirez A.S."/>
            <person name="Poveda C."/>
            <person name="Suarez-Perez A."/>
            <person name="Rosales R.S."/>
            <person name="Dijkman R."/>
            <person name="Feberwee A."/>
            <person name="Spergser J."/>
            <person name="Szostak M.P."/>
            <person name="Ressel L."/>
            <person name="Calabuig P."/>
            <person name="Catania S."/>
            <person name="Gobbo F."/>
            <person name="Timofte D."/>
            <person name="Poveda J.B."/>
        </authorList>
    </citation>
    <scope>NUCLEOTIDE SEQUENCE</scope>
    <source>
        <strain evidence="2">T264</strain>
    </source>
</reference>
<organism evidence="2 3">
    <name type="scientific">Mycoplasma bradburyae</name>
    <dbReference type="NCBI Taxonomy" id="2963128"/>
    <lineage>
        <taxon>Bacteria</taxon>
        <taxon>Bacillati</taxon>
        <taxon>Mycoplasmatota</taxon>
        <taxon>Mollicutes</taxon>
        <taxon>Mycoplasmataceae</taxon>
        <taxon>Mycoplasma</taxon>
    </lineage>
</organism>
<proteinExistence type="predicted"/>
<keyword evidence="1" id="KW-1133">Transmembrane helix</keyword>
<feature type="transmembrane region" description="Helical" evidence="1">
    <location>
        <begin position="102"/>
        <end position="123"/>
    </location>
</feature>